<keyword evidence="5" id="KW-0805">Transcription regulation</keyword>
<comment type="function">
    <text evidence="7">Responsible for the coupling of flagellin expression to flagellar assembly by preventing expression of the flagellin genes when a component of the middle class of proteins is defective. It negatively regulates flagellar genes by inhibiting the activity of FliA by directly binding to FliA.</text>
</comment>
<keyword evidence="11" id="KW-0282">Flagellum</keyword>
<evidence type="ECO:0000256" key="8">
    <source>
        <dbReference type="ARBA" id="ARBA00030117"/>
    </source>
</evidence>
<dbReference type="NCBIfam" id="TIGR03824">
    <property type="entry name" value="FlgM_jcvi"/>
    <property type="match status" value="1"/>
</dbReference>
<evidence type="ECO:0000313" key="11">
    <source>
        <dbReference type="EMBL" id="NKE66185.1"/>
    </source>
</evidence>
<evidence type="ECO:0000256" key="2">
    <source>
        <dbReference type="ARBA" id="ARBA00017823"/>
    </source>
</evidence>
<dbReference type="InterPro" id="IPR031316">
    <property type="entry name" value="FlgM_C"/>
</dbReference>
<dbReference type="EMBL" id="VTOX01000003">
    <property type="protein sequence ID" value="NKE66185.1"/>
    <property type="molecule type" value="Genomic_DNA"/>
</dbReference>
<keyword evidence="12" id="KW-1185">Reference proteome</keyword>
<keyword evidence="11" id="KW-0969">Cilium</keyword>
<accession>A0A7X6DFF6</accession>
<feature type="region of interest" description="Disordered" evidence="9">
    <location>
        <begin position="1"/>
        <end position="52"/>
    </location>
</feature>
<keyword evidence="11" id="KW-0966">Cell projection</keyword>
<evidence type="ECO:0000256" key="6">
    <source>
        <dbReference type="ARBA" id="ARBA00023163"/>
    </source>
</evidence>
<dbReference type="SUPFAM" id="SSF101498">
    <property type="entry name" value="Anti-sigma factor FlgM"/>
    <property type="match status" value="1"/>
</dbReference>
<evidence type="ECO:0000256" key="9">
    <source>
        <dbReference type="SAM" id="MobiDB-lite"/>
    </source>
</evidence>
<keyword evidence="4" id="KW-1005">Bacterial flagellum biogenesis</keyword>
<evidence type="ECO:0000256" key="3">
    <source>
        <dbReference type="ARBA" id="ARBA00022491"/>
    </source>
</evidence>
<feature type="compositionally biased region" description="Polar residues" evidence="9">
    <location>
        <begin position="1"/>
        <end position="11"/>
    </location>
</feature>
<gene>
    <name evidence="11" type="primary">flgM</name>
    <name evidence="11" type="ORF">RAMLITH_10170</name>
</gene>
<protein>
    <recommendedName>
        <fullName evidence="2">Negative regulator of flagellin synthesis</fullName>
    </recommendedName>
    <alternativeName>
        <fullName evidence="8">Anti-sigma-28 factor</fullName>
    </alternativeName>
</protein>
<evidence type="ECO:0000256" key="4">
    <source>
        <dbReference type="ARBA" id="ARBA00022795"/>
    </source>
</evidence>
<dbReference type="AlphaFoldDB" id="A0A7X6DFF6"/>
<comment type="caution">
    <text evidence="11">The sequence shown here is derived from an EMBL/GenBank/DDBJ whole genome shotgun (WGS) entry which is preliminary data.</text>
</comment>
<name>A0A7X6DFF6_9BURK</name>
<organism evidence="11 12">
    <name type="scientific">Ramlibacter lithotrophicus</name>
    <dbReference type="NCBI Taxonomy" id="2606681"/>
    <lineage>
        <taxon>Bacteria</taxon>
        <taxon>Pseudomonadati</taxon>
        <taxon>Pseudomonadota</taxon>
        <taxon>Betaproteobacteria</taxon>
        <taxon>Burkholderiales</taxon>
        <taxon>Comamonadaceae</taxon>
        <taxon>Ramlibacter</taxon>
    </lineage>
</organism>
<feature type="domain" description="Anti-sigma-28 factor FlgM C-terminal" evidence="10">
    <location>
        <begin position="53"/>
        <end position="83"/>
    </location>
</feature>
<evidence type="ECO:0000256" key="7">
    <source>
        <dbReference type="ARBA" id="ARBA00024739"/>
    </source>
</evidence>
<sequence length="94" mass="10073">MILKIDQTTGSAVPLRLPAEARRAPARPSSEPQGIQGQAPSNVRRFPEPADGTFDADKVAAIREQIRAGQYTVNPERIADGLLAGLRGLITDPE</sequence>
<proteinExistence type="inferred from homology"/>
<dbReference type="GO" id="GO:0045892">
    <property type="term" value="P:negative regulation of DNA-templated transcription"/>
    <property type="evidence" value="ECO:0007669"/>
    <property type="project" value="InterPro"/>
</dbReference>
<dbReference type="GO" id="GO:0044781">
    <property type="term" value="P:bacterial-type flagellum organization"/>
    <property type="evidence" value="ECO:0007669"/>
    <property type="project" value="UniProtKB-KW"/>
</dbReference>
<reference evidence="11 12" key="1">
    <citation type="journal article" date="2020" name="Nature">
        <title>Bacterial chemolithoautotrophy via manganese oxidation.</title>
        <authorList>
            <person name="Yu H."/>
            <person name="Leadbetter J.R."/>
        </authorList>
    </citation>
    <scope>NUCLEOTIDE SEQUENCE [LARGE SCALE GENOMIC DNA]</scope>
    <source>
        <strain evidence="11 12">RBP-1</strain>
    </source>
</reference>
<dbReference type="InterPro" id="IPR035890">
    <property type="entry name" value="Anti-sigma-28_factor_FlgM_sf"/>
</dbReference>
<dbReference type="InterPro" id="IPR007412">
    <property type="entry name" value="FlgM"/>
</dbReference>
<evidence type="ECO:0000256" key="1">
    <source>
        <dbReference type="ARBA" id="ARBA00005322"/>
    </source>
</evidence>
<comment type="similarity">
    <text evidence="1">Belongs to the FlgM family.</text>
</comment>
<dbReference type="Proteomes" id="UP000521868">
    <property type="component" value="Unassembled WGS sequence"/>
</dbReference>
<evidence type="ECO:0000256" key="5">
    <source>
        <dbReference type="ARBA" id="ARBA00023015"/>
    </source>
</evidence>
<keyword evidence="3" id="KW-0678">Repressor</keyword>
<evidence type="ECO:0000313" key="12">
    <source>
        <dbReference type="Proteomes" id="UP000521868"/>
    </source>
</evidence>
<keyword evidence="6" id="KW-0804">Transcription</keyword>
<evidence type="ECO:0000259" key="10">
    <source>
        <dbReference type="Pfam" id="PF04316"/>
    </source>
</evidence>
<dbReference type="Pfam" id="PF04316">
    <property type="entry name" value="FlgM"/>
    <property type="match status" value="1"/>
</dbReference>